<dbReference type="EMBL" id="BAABJM010000004">
    <property type="protein sequence ID" value="GAA5059946.1"/>
    <property type="molecule type" value="Genomic_DNA"/>
</dbReference>
<comment type="caution">
    <text evidence="2">The sequence shown here is derived from an EMBL/GenBank/DDBJ whole genome shotgun (WGS) entry which is preliminary data.</text>
</comment>
<reference evidence="3" key="1">
    <citation type="journal article" date="2019" name="Int. J. Syst. Evol. Microbiol.">
        <title>The Global Catalogue of Microorganisms (GCM) 10K type strain sequencing project: providing services to taxonomists for standard genome sequencing and annotation.</title>
        <authorList>
            <consortium name="The Broad Institute Genomics Platform"/>
            <consortium name="The Broad Institute Genome Sequencing Center for Infectious Disease"/>
            <person name="Wu L."/>
            <person name="Ma J."/>
        </authorList>
    </citation>
    <scope>NUCLEOTIDE SEQUENCE [LARGE SCALE GENOMIC DNA]</scope>
    <source>
        <strain evidence="3">JCM 18298</strain>
    </source>
</reference>
<evidence type="ECO:0000313" key="2">
    <source>
        <dbReference type="EMBL" id="GAA5059946.1"/>
    </source>
</evidence>
<evidence type="ECO:0000256" key="1">
    <source>
        <dbReference type="SAM" id="MobiDB-lite"/>
    </source>
</evidence>
<name>A0ABP9KJ25_9NOCA</name>
<feature type="region of interest" description="Disordered" evidence="1">
    <location>
        <begin position="1"/>
        <end position="30"/>
    </location>
</feature>
<sequence length="94" mass="9828">MSTPTPRPNHPRPGVPLPGQHLADRPEPADPAVIRADVDDLLAELGVRTGVVGAGTDTTGAQDADSGTDLSRRAHILEQAHDVLVRALATVDKI</sequence>
<accession>A0ABP9KJ25</accession>
<proteinExistence type="predicted"/>
<gene>
    <name evidence="2" type="ORF">GCM10023318_40860</name>
</gene>
<feature type="compositionally biased region" description="Pro residues" evidence="1">
    <location>
        <begin position="1"/>
        <end position="16"/>
    </location>
</feature>
<keyword evidence="3" id="KW-1185">Reference proteome</keyword>
<organism evidence="2 3">
    <name type="scientific">Nocardia callitridis</name>
    <dbReference type="NCBI Taxonomy" id="648753"/>
    <lineage>
        <taxon>Bacteria</taxon>
        <taxon>Bacillati</taxon>
        <taxon>Actinomycetota</taxon>
        <taxon>Actinomycetes</taxon>
        <taxon>Mycobacteriales</taxon>
        <taxon>Nocardiaceae</taxon>
        <taxon>Nocardia</taxon>
    </lineage>
</organism>
<protein>
    <submittedName>
        <fullName evidence="2">Uncharacterized protein</fullName>
    </submittedName>
</protein>
<dbReference type="Proteomes" id="UP001500603">
    <property type="component" value="Unassembled WGS sequence"/>
</dbReference>
<evidence type="ECO:0000313" key="3">
    <source>
        <dbReference type="Proteomes" id="UP001500603"/>
    </source>
</evidence>
<dbReference type="RefSeq" id="WP_345497167.1">
    <property type="nucleotide sequence ID" value="NZ_BAABJM010000004.1"/>
</dbReference>